<dbReference type="SUPFAM" id="SSF56672">
    <property type="entry name" value="DNA/RNA polymerases"/>
    <property type="match status" value="1"/>
</dbReference>
<keyword evidence="3" id="KW-1185">Reference proteome</keyword>
<dbReference type="Proteomes" id="UP001516023">
    <property type="component" value="Unassembled WGS sequence"/>
</dbReference>
<dbReference type="PANTHER" id="PTHR37984:SF5">
    <property type="entry name" value="PROTEIN NYNRIN-LIKE"/>
    <property type="match status" value="1"/>
</dbReference>
<dbReference type="InterPro" id="IPR050951">
    <property type="entry name" value="Retrovirus_Pol_polyprotein"/>
</dbReference>
<gene>
    <name evidence="2" type="ORF">HJC23_008983</name>
    <name evidence="1" type="ORF">HJC23_011630</name>
</gene>
<reference evidence="1 3" key="1">
    <citation type="journal article" date="2020" name="G3 (Bethesda)">
        <title>Improved Reference Genome for Cyclotella cryptica CCMP332, a Model for Cell Wall Morphogenesis, Salinity Adaptation, and Lipid Production in Diatoms (Bacillariophyta).</title>
        <authorList>
            <person name="Roberts W.R."/>
            <person name="Downey K.M."/>
            <person name="Ruck E.C."/>
            <person name="Traller J.C."/>
            <person name="Alverson A.J."/>
        </authorList>
    </citation>
    <scope>NUCLEOTIDE SEQUENCE [LARGE SCALE GENOMIC DNA]</scope>
    <source>
        <strain evidence="1 3">CCMP332</strain>
    </source>
</reference>
<proteinExistence type="predicted"/>
<reference evidence="1" key="2">
    <citation type="submission" date="2024-11" db="EMBL/GenBank/DDBJ databases">
        <authorList>
            <person name="Roberts W.R."/>
            <person name="Alverson A.J."/>
        </authorList>
    </citation>
    <scope>NUCLEOTIDE SEQUENCE</scope>
    <source>
        <strain evidence="1">CCMP332</strain>
    </source>
</reference>
<dbReference type="InterPro" id="IPR043128">
    <property type="entry name" value="Rev_trsase/Diguanyl_cyclase"/>
</dbReference>
<dbReference type="InterPro" id="IPR043502">
    <property type="entry name" value="DNA/RNA_pol_sf"/>
</dbReference>
<name>A0ABD3QRG1_9STRA</name>
<organism evidence="1 3">
    <name type="scientific">Cyclotella cryptica</name>
    <dbReference type="NCBI Taxonomy" id="29204"/>
    <lineage>
        <taxon>Eukaryota</taxon>
        <taxon>Sar</taxon>
        <taxon>Stramenopiles</taxon>
        <taxon>Ochrophyta</taxon>
        <taxon>Bacillariophyta</taxon>
        <taxon>Coscinodiscophyceae</taxon>
        <taxon>Thalassiosirophycidae</taxon>
        <taxon>Stephanodiscales</taxon>
        <taxon>Stephanodiscaceae</taxon>
        <taxon>Cyclotella</taxon>
    </lineage>
</organism>
<protein>
    <submittedName>
        <fullName evidence="1">Uncharacterized protein</fullName>
    </submittedName>
</protein>
<sequence>MFAVRLITTIYTIRTHLNRYTCTIPGNPFLLNTAEFCYQVLVPSGVGGPCGLLPRALGSTECTIDEINKWQQLQFKIASAAQYSIYHNLCEHLAPGFSATAFTTCKKITMAFQDEDGNSISLTILEYYNALLQGAVTFLEDESFQYNLANHFVNHLERNVCNMFEESCTLHLSFSDLSRDAQLRQLQKYLLIATSCEKKLSQTKDFVRKTIGDTHSFMSKVMSAMGIGIPEDASDGPTFLSAAEKTLQQYKDGRQHGHRELLPPTDKCWGCKGPHRYHDKHTKEIICPNKDAHGVAEHAARMHKEYLKAIRSCRKGWVPKEKVKFSQLLTTLPLPTPKLPHITLVLCTMDTALENCPMIRCLFDTGACLSSGYAGFWLPILKAHPECIADLFTSDNGNYTPIILGGVVYETTTHQPIIHTIAIGLHVGVNTILGKTFIKSLHCHYDATSGVVEAKLLNVAPFPMTDMFTQRYDCTDKVSPSSCRLAKNYSSIVSILDHIKKTMLTLHQLPEPNHCKRKWGVFCPKGMSIPVLDYECNIDTGTAPPVRSKAVNFGLSRDPTFLAPKPHQENVFDIDDYIWRLCVNYIGLNRVTKIITYPIPRCDFAVVILFGHSMSRWLLDAPLRFHQIAVIKSSQEKLASARPYTRKYTYNVMHFGPVNGPATFIIFAHDCQADWDELAKSRGIDVGGSTGTKIIVNDIHSRGVDWDMSLYYFEYQLDVCLCRHLSLHLKKCHLFSPGFEFVGHDIAEDGNHPAQSKFDLVRNWPQPCIVRDVSQWDFMKQSILSDPCCAQYDHRKRFYLKTDFAQVGMGCVGCQPDNDDVSLAAMHREVTSGPCKFLTNAKDTLRKSSEIVYNFPATEPMRVMHIDCYIAGHLQTYNNVTCYIVGACNMTAFGLLKGITEPNSTTFAAAVMRF</sequence>
<dbReference type="EMBL" id="JABMIG020000003">
    <property type="protein sequence ID" value="KAL3805276.1"/>
    <property type="molecule type" value="Genomic_DNA"/>
</dbReference>
<evidence type="ECO:0000313" key="1">
    <source>
        <dbReference type="EMBL" id="KAL3803007.1"/>
    </source>
</evidence>
<dbReference type="AlphaFoldDB" id="A0ABD3QRG1"/>
<accession>A0ABD3QRG1</accession>
<dbReference type="EMBL" id="JABMIG020000016">
    <property type="protein sequence ID" value="KAL3803007.1"/>
    <property type="molecule type" value="Genomic_DNA"/>
</dbReference>
<evidence type="ECO:0000313" key="2">
    <source>
        <dbReference type="EMBL" id="KAL3805276.1"/>
    </source>
</evidence>
<dbReference type="PANTHER" id="PTHR37984">
    <property type="entry name" value="PROTEIN CBG26694"/>
    <property type="match status" value="1"/>
</dbReference>
<comment type="caution">
    <text evidence="1">The sequence shown here is derived from an EMBL/GenBank/DDBJ whole genome shotgun (WGS) entry which is preliminary data.</text>
</comment>
<evidence type="ECO:0000313" key="3">
    <source>
        <dbReference type="Proteomes" id="UP001516023"/>
    </source>
</evidence>
<dbReference type="Gene3D" id="3.30.70.270">
    <property type="match status" value="1"/>
</dbReference>